<dbReference type="PANTHER" id="PTHR11206">
    <property type="entry name" value="MULTIDRUG RESISTANCE PROTEIN"/>
    <property type="match status" value="1"/>
</dbReference>
<keyword evidence="9" id="KW-1185">Reference proteome</keyword>
<feature type="transmembrane region" description="Helical" evidence="7">
    <location>
        <begin position="610"/>
        <end position="631"/>
    </location>
</feature>
<dbReference type="InterPro" id="IPR045069">
    <property type="entry name" value="MATE_euk"/>
</dbReference>
<evidence type="ECO:0000256" key="7">
    <source>
        <dbReference type="SAM" id="Phobius"/>
    </source>
</evidence>
<reference evidence="8" key="1">
    <citation type="journal article" date="2021" name="Nat. Commun.">
        <title>Genetic determinants of endophytism in the Arabidopsis root mycobiome.</title>
        <authorList>
            <person name="Mesny F."/>
            <person name="Miyauchi S."/>
            <person name="Thiergart T."/>
            <person name="Pickel B."/>
            <person name="Atanasova L."/>
            <person name="Karlsson M."/>
            <person name="Huettel B."/>
            <person name="Barry K.W."/>
            <person name="Haridas S."/>
            <person name="Chen C."/>
            <person name="Bauer D."/>
            <person name="Andreopoulos W."/>
            <person name="Pangilinan J."/>
            <person name="LaButti K."/>
            <person name="Riley R."/>
            <person name="Lipzen A."/>
            <person name="Clum A."/>
            <person name="Drula E."/>
            <person name="Henrissat B."/>
            <person name="Kohler A."/>
            <person name="Grigoriev I.V."/>
            <person name="Martin F.M."/>
            <person name="Hacquard S."/>
        </authorList>
    </citation>
    <scope>NUCLEOTIDE SEQUENCE</scope>
    <source>
        <strain evidence="8">MPI-CAGE-CH-0230</strain>
    </source>
</reference>
<evidence type="ECO:0000313" key="8">
    <source>
        <dbReference type="EMBL" id="KAH7030835.1"/>
    </source>
</evidence>
<evidence type="ECO:0000256" key="1">
    <source>
        <dbReference type="ARBA" id="ARBA00004141"/>
    </source>
</evidence>
<proteinExistence type="inferred from homology"/>
<feature type="transmembrane region" description="Helical" evidence="7">
    <location>
        <begin position="321"/>
        <end position="342"/>
    </location>
</feature>
<evidence type="ECO:0000313" key="9">
    <source>
        <dbReference type="Proteomes" id="UP000756346"/>
    </source>
</evidence>
<dbReference type="AlphaFoldDB" id="A0A9P8Y622"/>
<dbReference type="OrthoDB" id="2126698at2759"/>
<dbReference type="InterPro" id="IPR002528">
    <property type="entry name" value="MATE_fam"/>
</dbReference>
<dbReference type="Proteomes" id="UP000756346">
    <property type="component" value="Unassembled WGS sequence"/>
</dbReference>
<feature type="region of interest" description="Disordered" evidence="6">
    <location>
        <begin position="1"/>
        <end position="20"/>
    </location>
</feature>
<organism evidence="8 9">
    <name type="scientific">Microdochium trichocladiopsis</name>
    <dbReference type="NCBI Taxonomy" id="1682393"/>
    <lineage>
        <taxon>Eukaryota</taxon>
        <taxon>Fungi</taxon>
        <taxon>Dikarya</taxon>
        <taxon>Ascomycota</taxon>
        <taxon>Pezizomycotina</taxon>
        <taxon>Sordariomycetes</taxon>
        <taxon>Xylariomycetidae</taxon>
        <taxon>Xylariales</taxon>
        <taxon>Microdochiaceae</taxon>
        <taxon>Microdochium</taxon>
    </lineage>
</organism>
<dbReference type="CDD" id="cd13132">
    <property type="entry name" value="MATE_eukaryotic"/>
    <property type="match status" value="1"/>
</dbReference>
<evidence type="ECO:0000256" key="5">
    <source>
        <dbReference type="ARBA" id="ARBA00023136"/>
    </source>
</evidence>
<evidence type="ECO:0000256" key="2">
    <source>
        <dbReference type="ARBA" id="ARBA00010199"/>
    </source>
</evidence>
<feature type="compositionally biased region" description="Acidic residues" evidence="6">
    <location>
        <begin position="53"/>
        <end position="63"/>
    </location>
</feature>
<evidence type="ECO:0000256" key="4">
    <source>
        <dbReference type="ARBA" id="ARBA00022989"/>
    </source>
</evidence>
<dbReference type="EMBL" id="JAGTJQ010000005">
    <property type="protein sequence ID" value="KAH7030835.1"/>
    <property type="molecule type" value="Genomic_DNA"/>
</dbReference>
<dbReference type="GO" id="GO:0042910">
    <property type="term" value="F:xenobiotic transmembrane transporter activity"/>
    <property type="evidence" value="ECO:0007669"/>
    <property type="project" value="InterPro"/>
</dbReference>
<accession>A0A9P8Y622</accession>
<feature type="transmembrane region" description="Helical" evidence="7">
    <location>
        <begin position="577"/>
        <end position="598"/>
    </location>
</feature>
<dbReference type="Pfam" id="PF01554">
    <property type="entry name" value="MatE"/>
    <property type="match status" value="2"/>
</dbReference>
<comment type="subcellular location">
    <subcellularLocation>
        <location evidence="1">Membrane</location>
        <topology evidence="1">Multi-pass membrane protein</topology>
    </subcellularLocation>
</comment>
<feature type="region of interest" description="Disordered" evidence="6">
    <location>
        <begin position="173"/>
        <end position="206"/>
    </location>
</feature>
<feature type="transmembrane region" description="Helical" evidence="7">
    <location>
        <begin position="637"/>
        <end position="657"/>
    </location>
</feature>
<feature type="compositionally biased region" description="Basic and acidic residues" evidence="6">
    <location>
        <begin position="64"/>
        <end position="75"/>
    </location>
</feature>
<feature type="transmembrane region" description="Helical" evidence="7">
    <location>
        <begin position="496"/>
        <end position="516"/>
    </location>
</feature>
<dbReference type="GO" id="GO:0016020">
    <property type="term" value="C:membrane"/>
    <property type="evidence" value="ECO:0007669"/>
    <property type="project" value="UniProtKB-SubCell"/>
</dbReference>
<name>A0A9P8Y622_9PEZI</name>
<gene>
    <name evidence="8" type="ORF">B0I36DRAFT_322574</name>
</gene>
<feature type="transmembrane region" description="Helical" evidence="7">
    <location>
        <begin position="537"/>
        <end position="557"/>
    </location>
</feature>
<protein>
    <submittedName>
        <fullName evidence="8">MATE efflux family protein</fullName>
    </submittedName>
</protein>
<feature type="transmembrane region" description="Helical" evidence="7">
    <location>
        <begin position="411"/>
        <end position="437"/>
    </location>
</feature>
<feature type="transmembrane region" description="Helical" evidence="7">
    <location>
        <begin position="383"/>
        <end position="405"/>
    </location>
</feature>
<keyword evidence="3 7" id="KW-0812">Transmembrane</keyword>
<dbReference type="GO" id="GO:0015297">
    <property type="term" value="F:antiporter activity"/>
    <property type="evidence" value="ECO:0007669"/>
    <property type="project" value="InterPro"/>
</dbReference>
<feature type="region of interest" description="Disordered" evidence="6">
    <location>
        <begin position="50"/>
        <end position="85"/>
    </location>
</feature>
<sequence length="676" mass="73285">MPPDHRPRAIASKPRRPSHDIASSFAASFRSSFLSTSPLAQEIVARDLAVCSDNDDEGGDDYGDDHSNPGARDPDWADDDDAGPAPVLYTQPIDGVAFGFRRPSIVLDQGTRAGELTAANRAVREQSRRAERSLLRDNHILPPKHDRSGEQGLLNTLYRRMFSTKVPLDAYDDDATENGACPPSRRVSETSPLLSDHAGAAPAPEDIANDPALLNEQWQAAVESGKIKTTWQREAKTIATYSRSLIVTFLLQYSINIASVFAVGRIGIAELGAVTLGSMSANIVCYAPMQGLATSLDTLCAQAYGSGHKHLVGLQLQRMTYFLWVLMLPIAVLFYFGTDVLLRIVPEPESAELAGLYLRVITFGIPGFVAYEGGKRFVQAQGLFVATTYVLLITAPLNILLNWFFVWHLGWGFIGAPIAVALIQTLNPIMLFLYVVFVDGSQCWGGFTKRALNNWGPMVRLALPGMIMVEAEWLAFEILTLATSQFGADYLAAQSILVTLTSATFQIPFPVSIAASTRIANLIGAKLADAAKTSAKVAVVAALAISLLNTILLSTLRNHLPLLFTSDPRVVSLVADLIPLCAAMQVFDGMACMAHGLLRGIGKQGFGGYVNLLTYYVLALPISFATAFGPLGWKLEGLWLGVTIGLAIVAVVEYTYIYKSDWNQSVRDAERRNTAG</sequence>
<evidence type="ECO:0000256" key="6">
    <source>
        <dbReference type="SAM" id="MobiDB-lite"/>
    </source>
</evidence>
<evidence type="ECO:0000256" key="3">
    <source>
        <dbReference type="ARBA" id="ARBA00022692"/>
    </source>
</evidence>
<dbReference type="NCBIfam" id="TIGR00797">
    <property type="entry name" value="matE"/>
    <property type="match status" value="1"/>
</dbReference>
<feature type="transmembrane region" description="Helical" evidence="7">
    <location>
        <begin position="458"/>
        <end position="476"/>
    </location>
</feature>
<keyword evidence="4 7" id="KW-1133">Transmembrane helix</keyword>
<dbReference type="GeneID" id="70183418"/>
<feature type="transmembrane region" description="Helical" evidence="7">
    <location>
        <begin position="354"/>
        <end position="371"/>
    </location>
</feature>
<dbReference type="GO" id="GO:1990961">
    <property type="term" value="P:xenobiotic detoxification by transmembrane export across the plasma membrane"/>
    <property type="evidence" value="ECO:0007669"/>
    <property type="project" value="InterPro"/>
</dbReference>
<keyword evidence="5 7" id="KW-0472">Membrane</keyword>
<dbReference type="RefSeq" id="XP_046012515.1">
    <property type="nucleotide sequence ID" value="XM_046153872.1"/>
</dbReference>
<comment type="similarity">
    <text evidence="2">Belongs to the multi antimicrobial extrusion (MATE) (TC 2.A.66.1) family.</text>
</comment>
<comment type="caution">
    <text evidence="8">The sequence shown here is derived from an EMBL/GenBank/DDBJ whole genome shotgun (WGS) entry which is preliminary data.</text>
</comment>